<keyword evidence="11" id="KW-0460">Magnesium</keyword>
<keyword evidence="10 17" id="KW-0378">Hydrolase</keyword>
<accession>A0A1E4TPG6</accession>
<gene>
    <name evidence="21" type="ORF">PACTADRAFT_71327</name>
</gene>
<evidence type="ECO:0000256" key="15">
    <source>
        <dbReference type="PIRSR" id="PIRSR640255-1"/>
    </source>
</evidence>
<keyword evidence="12" id="KW-0496">Mitochondrion</keyword>
<dbReference type="CDD" id="cd00091">
    <property type="entry name" value="NUC"/>
    <property type="match status" value="1"/>
</dbReference>
<evidence type="ECO:0000256" key="18">
    <source>
        <dbReference type="SAM" id="MobiDB-lite"/>
    </source>
</evidence>
<evidence type="ECO:0000256" key="2">
    <source>
        <dbReference type="ARBA" id="ARBA00001946"/>
    </source>
</evidence>
<dbReference type="InterPro" id="IPR020821">
    <property type="entry name" value="ENPP1-3/EXOG-like_nuc-like"/>
</dbReference>
<dbReference type="Proteomes" id="UP000094236">
    <property type="component" value="Unassembled WGS sequence"/>
</dbReference>
<feature type="region of interest" description="Disordered" evidence="18">
    <location>
        <begin position="31"/>
        <end position="67"/>
    </location>
</feature>
<feature type="binding site" evidence="16">
    <location>
        <position position="190"/>
    </location>
    <ligand>
        <name>Mg(2+)</name>
        <dbReference type="ChEBI" id="CHEBI:18420"/>
        <note>catalytic</note>
    </ligand>
</feature>
<dbReference type="InterPro" id="IPR044925">
    <property type="entry name" value="His-Me_finger_sf"/>
</dbReference>
<dbReference type="AlphaFoldDB" id="A0A1E4TPG6"/>
<dbReference type="GO" id="GO:0006401">
    <property type="term" value="P:RNA catabolic process"/>
    <property type="evidence" value="ECO:0007669"/>
    <property type="project" value="EnsemblFungi"/>
</dbReference>
<dbReference type="GO" id="GO:0006309">
    <property type="term" value="P:apoptotic DNA fragmentation"/>
    <property type="evidence" value="ECO:0007669"/>
    <property type="project" value="EnsemblFungi"/>
</dbReference>
<feature type="domain" description="ENPP1-3/EXOG-like endonuclease/phosphodiesterase" evidence="19">
    <location>
        <begin position="92"/>
        <end position="310"/>
    </location>
</feature>
<dbReference type="OrthoDB" id="5418055at2759"/>
<keyword evidence="13" id="KW-0472">Membrane</keyword>
<evidence type="ECO:0000256" key="11">
    <source>
        <dbReference type="ARBA" id="ARBA00022842"/>
    </source>
</evidence>
<dbReference type="GO" id="GO:0000014">
    <property type="term" value="F:single-stranded DNA endodeoxyribonuclease activity"/>
    <property type="evidence" value="ECO:0007669"/>
    <property type="project" value="EnsemblFungi"/>
</dbReference>
<dbReference type="GO" id="GO:0005743">
    <property type="term" value="C:mitochondrial inner membrane"/>
    <property type="evidence" value="ECO:0007669"/>
    <property type="project" value="UniProtKB-SubCell"/>
</dbReference>
<organism evidence="21 22">
    <name type="scientific">Pachysolen tannophilus NRRL Y-2460</name>
    <dbReference type="NCBI Taxonomy" id="669874"/>
    <lineage>
        <taxon>Eukaryota</taxon>
        <taxon>Fungi</taxon>
        <taxon>Dikarya</taxon>
        <taxon>Ascomycota</taxon>
        <taxon>Saccharomycotina</taxon>
        <taxon>Pichiomycetes</taxon>
        <taxon>Pachysolenaceae</taxon>
        <taxon>Pachysolen</taxon>
    </lineage>
</organism>
<evidence type="ECO:0000256" key="16">
    <source>
        <dbReference type="PIRSR" id="PIRSR640255-2"/>
    </source>
</evidence>
<evidence type="ECO:0000256" key="13">
    <source>
        <dbReference type="ARBA" id="ARBA00023136"/>
    </source>
</evidence>
<keyword evidence="9" id="KW-0999">Mitochondrion inner membrane</keyword>
<evidence type="ECO:0000259" key="19">
    <source>
        <dbReference type="SMART" id="SM00477"/>
    </source>
</evidence>
<feature type="domain" description="DNA/RNA non-specific endonuclease/pyrophosphatase/phosphodiesterase" evidence="20">
    <location>
        <begin position="91"/>
        <end position="310"/>
    </location>
</feature>
<comment type="subcellular location">
    <subcellularLocation>
        <location evidence="3">Mitochondrion inner membrane</location>
    </subcellularLocation>
</comment>
<feature type="active site" description="Proton acceptor" evidence="15">
    <location>
        <position position="158"/>
    </location>
</feature>
<evidence type="ECO:0000313" key="21">
    <source>
        <dbReference type="EMBL" id="ODV93568.1"/>
    </source>
</evidence>
<dbReference type="InterPro" id="IPR044929">
    <property type="entry name" value="DNA/RNA_non-sp_Endonuclease_sf"/>
</dbReference>
<evidence type="ECO:0000256" key="4">
    <source>
        <dbReference type="ARBA" id="ARBA00010052"/>
    </source>
</evidence>
<evidence type="ECO:0000313" key="22">
    <source>
        <dbReference type="Proteomes" id="UP000094236"/>
    </source>
</evidence>
<evidence type="ECO:0000256" key="7">
    <source>
        <dbReference type="ARBA" id="ARBA00022723"/>
    </source>
</evidence>
<sequence length="347" mass="38315">MNKQAVVGFLGLGSIGVANFFWGKSSTPSGPADSGFPNGLSIPPPDKNRNGGVPTSQVKNGKGFVSDQSDLVRPADFFKYGFPGPIHDLQTREEFVACYNRVTRNPYYVVEHITPGSLSKNGANGDRKNSVFKEDEQIPAKFRARLRDYFRSGYDRGHQAPAADAKFSQKAMDETFYLTNMSPQVGEGFNRDYWAHLEDFARRLAQNYRSVRIVTGPLFLPKKDPIDGKFRVTYEVIGNPPNVAVPTHFFKLIVAESPVQNPTSDALAVAAFVLPNDVISNDTKLTAFEVPLEALEISSGLEFLSKVPANKKKSLCKEVKCEIIVRDFKQISNGKKELLALPPPPSN</sequence>
<dbReference type="InterPro" id="IPR001604">
    <property type="entry name" value="Endo_G_ENPP1-like_dom"/>
</dbReference>
<dbReference type="GO" id="GO:0005829">
    <property type="term" value="C:cytosol"/>
    <property type="evidence" value="ECO:0007669"/>
    <property type="project" value="EnsemblFungi"/>
</dbReference>
<dbReference type="Gene3D" id="3.40.570.10">
    <property type="entry name" value="Extracellular Endonuclease, subunit A"/>
    <property type="match status" value="1"/>
</dbReference>
<dbReference type="FunFam" id="3.40.570.10:FF:000004">
    <property type="entry name" value="Nuclease 1, mitochondrial"/>
    <property type="match status" value="1"/>
</dbReference>
<dbReference type="EMBL" id="KV454017">
    <property type="protein sequence ID" value="ODV93568.1"/>
    <property type="molecule type" value="Genomic_DNA"/>
</dbReference>
<dbReference type="InterPro" id="IPR040255">
    <property type="entry name" value="Non-specific_endonuclease"/>
</dbReference>
<dbReference type="SMART" id="SM00477">
    <property type="entry name" value="NUC"/>
    <property type="match status" value="1"/>
</dbReference>
<evidence type="ECO:0000256" key="14">
    <source>
        <dbReference type="ARBA" id="ARBA00023211"/>
    </source>
</evidence>
<dbReference type="GO" id="GO:0046872">
    <property type="term" value="F:metal ion binding"/>
    <property type="evidence" value="ECO:0007669"/>
    <property type="project" value="UniProtKB-KW"/>
</dbReference>
<dbReference type="Pfam" id="PF01223">
    <property type="entry name" value="Endonuclease_NS"/>
    <property type="match status" value="1"/>
</dbReference>
<evidence type="ECO:0000256" key="17">
    <source>
        <dbReference type="RuleBase" id="RU366055"/>
    </source>
</evidence>
<comment type="cofactor">
    <cofactor evidence="2 17">
        <name>Mg(2+)</name>
        <dbReference type="ChEBI" id="CHEBI:18420"/>
    </cofactor>
</comment>
<reference evidence="22" key="1">
    <citation type="submission" date="2016-05" db="EMBL/GenBank/DDBJ databases">
        <title>Comparative genomics of biotechnologically important yeasts.</title>
        <authorList>
            <consortium name="DOE Joint Genome Institute"/>
            <person name="Riley R."/>
            <person name="Haridas S."/>
            <person name="Wolfe K.H."/>
            <person name="Lopes M.R."/>
            <person name="Hittinger C.T."/>
            <person name="Goker M."/>
            <person name="Salamov A."/>
            <person name="Wisecaver J."/>
            <person name="Long T.M."/>
            <person name="Aerts A.L."/>
            <person name="Barry K."/>
            <person name="Choi C."/>
            <person name="Clum A."/>
            <person name="Coughlan A.Y."/>
            <person name="Deshpande S."/>
            <person name="Douglass A.P."/>
            <person name="Hanson S.J."/>
            <person name="Klenk H.-P."/>
            <person name="Labutti K."/>
            <person name="Lapidus A."/>
            <person name="Lindquist E."/>
            <person name="Lipzen A."/>
            <person name="Meier-Kolthoff J.P."/>
            <person name="Ohm R.A."/>
            <person name="Otillar R.P."/>
            <person name="Pangilinan J."/>
            <person name="Peng Y."/>
            <person name="Rokas A."/>
            <person name="Rosa C.A."/>
            <person name="Scheuner C."/>
            <person name="Sibirny A.A."/>
            <person name="Slot J.C."/>
            <person name="Stielow J.B."/>
            <person name="Sun H."/>
            <person name="Kurtzman C.P."/>
            <person name="Blackwell M."/>
            <person name="Grigoriev I.V."/>
            <person name="Jeffries T.W."/>
        </authorList>
    </citation>
    <scope>NUCLEOTIDE SEQUENCE [LARGE SCALE GENOMIC DNA]</scope>
    <source>
        <strain evidence="22">NRRL Y-2460</strain>
    </source>
</reference>
<dbReference type="InterPro" id="IPR018524">
    <property type="entry name" value="DNA/RNA_endonuclease_AS"/>
</dbReference>
<dbReference type="EC" id="3.1.30.-" evidence="17"/>
<protein>
    <recommendedName>
        <fullName evidence="17">Endonuclease</fullName>
        <ecNumber evidence="17">3.1.30.-</ecNumber>
    </recommendedName>
</protein>
<evidence type="ECO:0000256" key="10">
    <source>
        <dbReference type="ARBA" id="ARBA00022801"/>
    </source>
</evidence>
<name>A0A1E4TPG6_PACTA</name>
<evidence type="ECO:0000256" key="6">
    <source>
        <dbReference type="ARBA" id="ARBA00022722"/>
    </source>
</evidence>
<dbReference type="PROSITE" id="PS01070">
    <property type="entry name" value="NUCLEASE_NON_SPEC"/>
    <property type="match status" value="1"/>
</dbReference>
<dbReference type="PANTHER" id="PTHR13966:SF5">
    <property type="entry name" value="ENDONUCLEASE G, MITOCHONDRIAL"/>
    <property type="match status" value="1"/>
</dbReference>
<keyword evidence="8 17" id="KW-0255">Endonuclease</keyword>
<keyword evidence="6 17" id="KW-0540">Nuclease</keyword>
<evidence type="ECO:0000259" key="20">
    <source>
        <dbReference type="SMART" id="SM00892"/>
    </source>
</evidence>
<proteinExistence type="inferred from homology"/>
<dbReference type="SMART" id="SM00892">
    <property type="entry name" value="Endonuclease_NS"/>
    <property type="match status" value="1"/>
</dbReference>
<dbReference type="GO" id="GO:0051607">
    <property type="term" value="P:defense response to virus"/>
    <property type="evidence" value="ECO:0007669"/>
    <property type="project" value="EnsemblFungi"/>
</dbReference>
<dbReference type="GO" id="GO:0005634">
    <property type="term" value="C:nucleus"/>
    <property type="evidence" value="ECO:0007669"/>
    <property type="project" value="EnsemblFungi"/>
</dbReference>
<evidence type="ECO:0000256" key="1">
    <source>
        <dbReference type="ARBA" id="ARBA00001936"/>
    </source>
</evidence>
<comment type="subunit">
    <text evidence="5">Homodimer.</text>
</comment>
<evidence type="ECO:0000256" key="5">
    <source>
        <dbReference type="ARBA" id="ARBA00011738"/>
    </source>
</evidence>
<dbReference type="SUPFAM" id="SSF54060">
    <property type="entry name" value="His-Me finger endonucleases"/>
    <property type="match status" value="1"/>
</dbReference>
<dbReference type="GO" id="GO:0004521">
    <property type="term" value="F:RNA endonuclease activity"/>
    <property type="evidence" value="ECO:0007669"/>
    <property type="project" value="EnsemblFungi"/>
</dbReference>
<dbReference type="STRING" id="669874.A0A1E4TPG6"/>
<evidence type="ECO:0000256" key="9">
    <source>
        <dbReference type="ARBA" id="ARBA00022792"/>
    </source>
</evidence>
<evidence type="ECO:0000256" key="12">
    <source>
        <dbReference type="ARBA" id="ARBA00023128"/>
    </source>
</evidence>
<keyword evidence="7 16" id="KW-0479">Metal-binding</keyword>
<comment type="cofactor">
    <cofactor evidence="1">
        <name>Mn(2+)</name>
        <dbReference type="ChEBI" id="CHEBI:29035"/>
    </cofactor>
</comment>
<dbReference type="GO" id="GO:0006310">
    <property type="term" value="P:DNA recombination"/>
    <property type="evidence" value="ECO:0007669"/>
    <property type="project" value="EnsemblFungi"/>
</dbReference>
<dbReference type="GO" id="GO:0003676">
    <property type="term" value="F:nucleic acid binding"/>
    <property type="evidence" value="ECO:0007669"/>
    <property type="project" value="InterPro"/>
</dbReference>
<evidence type="ECO:0000256" key="8">
    <source>
        <dbReference type="ARBA" id="ARBA00022759"/>
    </source>
</evidence>
<evidence type="ECO:0000256" key="3">
    <source>
        <dbReference type="ARBA" id="ARBA00004273"/>
    </source>
</evidence>
<comment type="similarity">
    <text evidence="4 17">Belongs to the DNA/RNA non-specific endonuclease family.</text>
</comment>
<dbReference type="GO" id="GO:0004529">
    <property type="term" value="F:DNA exonuclease activity"/>
    <property type="evidence" value="ECO:0007669"/>
    <property type="project" value="EnsemblFungi"/>
</dbReference>
<dbReference type="PANTHER" id="PTHR13966">
    <property type="entry name" value="ENDONUCLEASE RELATED"/>
    <property type="match status" value="1"/>
</dbReference>
<keyword evidence="22" id="KW-1185">Reference proteome</keyword>
<keyword evidence="14" id="KW-0464">Manganese</keyword>